<keyword evidence="3" id="KW-1185">Reference proteome</keyword>
<feature type="compositionally biased region" description="Basic residues" evidence="1">
    <location>
        <begin position="193"/>
        <end position="208"/>
    </location>
</feature>
<comment type="caution">
    <text evidence="2">The sequence shown here is derived from an EMBL/GenBank/DDBJ whole genome shotgun (WGS) entry which is preliminary data.</text>
</comment>
<sequence length="318" mass="34761">MLHSFTLTGSQDPPMLRAAQISPLTHSPPGASTANNWAFETIANATSSYTNLLTRYWQRMRTIGFGLFPSPGSGAGCWVLLLNEDRHITRTGRNGLGPASSLASSEKILSTAFLLWINAFGRAGDETPLFFIKRDIPSRLHAALFDCARPTTYAQSDQNSARQFRALHLAAMAHFTCGAVSSLSLPRFLASNAKKKKKKPPVRSKVKKREGDTGDTNTHFLRLIAPTRTACTRKLCDEETWQRVSFPGRIFAPAKCYVNDVTATSSPPPPHTHTHTHLGYALTCDPATPPKAGDICPVAPTSSPIRDRMILVPNQNPI</sequence>
<dbReference type="EMBL" id="JARBHB010000008">
    <property type="protein sequence ID" value="KAJ8877943.1"/>
    <property type="molecule type" value="Genomic_DNA"/>
</dbReference>
<protein>
    <submittedName>
        <fullName evidence="2">Uncharacterized protein</fullName>
    </submittedName>
</protein>
<evidence type="ECO:0000313" key="3">
    <source>
        <dbReference type="Proteomes" id="UP001159363"/>
    </source>
</evidence>
<gene>
    <name evidence="2" type="ORF">PR048_022403</name>
</gene>
<accession>A0ABQ9H174</accession>
<evidence type="ECO:0000313" key="2">
    <source>
        <dbReference type="EMBL" id="KAJ8877943.1"/>
    </source>
</evidence>
<name>A0ABQ9H174_9NEOP</name>
<dbReference type="Proteomes" id="UP001159363">
    <property type="component" value="Chromosome 7"/>
</dbReference>
<organism evidence="2 3">
    <name type="scientific">Dryococelus australis</name>
    <dbReference type="NCBI Taxonomy" id="614101"/>
    <lineage>
        <taxon>Eukaryota</taxon>
        <taxon>Metazoa</taxon>
        <taxon>Ecdysozoa</taxon>
        <taxon>Arthropoda</taxon>
        <taxon>Hexapoda</taxon>
        <taxon>Insecta</taxon>
        <taxon>Pterygota</taxon>
        <taxon>Neoptera</taxon>
        <taxon>Polyneoptera</taxon>
        <taxon>Phasmatodea</taxon>
        <taxon>Verophasmatodea</taxon>
        <taxon>Anareolatae</taxon>
        <taxon>Phasmatidae</taxon>
        <taxon>Eurycanthinae</taxon>
        <taxon>Dryococelus</taxon>
    </lineage>
</organism>
<reference evidence="2 3" key="1">
    <citation type="submission" date="2023-02" db="EMBL/GenBank/DDBJ databases">
        <title>LHISI_Scaffold_Assembly.</title>
        <authorList>
            <person name="Stuart O.P."/>
            <person name="Cleave R."/>
            <person name="Magrath M.J.L."/>
            <person name="Mikheyev A.S."/>
        </authorList>
    </citation>
    <scope>NUCLEOTIDE SEQUENCE [LARGE SCALE GENOMIC DNA]</scope>
    <source>
        <strain evidence="2">Daus_M_001</strain>
        <tissue evidence="2">Leg muscle</tissue>
    </source>
</reference>
<evidence type="ECO:0000256" key="1">
    <source>
        <dbReference type="SAM" id="MobiDB-lite"/>
    </source>
</evidence>
<proteinExistence type="predicted"/>
<feature type="region of interest" description="Disordered" evidence="1">
    <location>
        <begin position="192"/>
        <end position="217"/>
    </location>
</feature>